<feature type="compositionally biased region" description="Low complexity" evidence="4">
    <location>
        <begin position="178"/>
        <end position="187"/>
    </location>
</feature>
<dbReference type="PANTHER" id="PTHR13486:SF2">
    <property type="entry name" value="SPLICING FACTOR C9ORF78"/>
    <property type="match status" value="1"/>
</dbReference>
<organism evidence="6 7">
    <name type="scientific">Polysphondylium violaceum</name>
    <dbReference type="NCBI Taxonomy" id="133409"/>
    <lineage>
        <taxon>Eukaryota</taxon>
        <taxon>Amoebozoa</taxon>
        <taxon>Evosea</taxon>
        <taxon>Eumycetozoa</taxon>
        <taxon>Dictyostelia</taxon>
        <taxon>Dictyosteliales</taxon>
        <taxon>Dictyosteliaceae</taxon>
        <taxon>Polysphondylium</taxon>
    </lineage>
</organism>
<protein>
    <recommendedName>
        <fullName evidence="5">POU-specific domain-containing protein</fullName>
    </recommendedName>
</protein>
<comment type="subcellular location">
    <subcellularLocation>
        <location evidence="1">Nucleus</location>
    </subcellularLocation>
</comment>
<comment type="caution">
    <text evidence="6">The sequence shown here is derived from an EMBL/GenBank/DDBJ whole genome shotgun (WGS) entry which is preliminary data.</text>
</comment>
<evidence type="ECO:0000259" key="5">
    <source>
        <dbReference type="PROSITE" id="PS51179"/>
    </source>
</evidence>
<dbReference type="Pfam" id="PF07052">
    <property type="entry name" value="Hep_59"/>
    <property type="match status" value="1"/>
</dbReference>
<feature type="compositionally biased region" description="Basic residues" evidence="4">
    <location>
        <begin position="38"/>
        <end position="49"/>
    </location>
</feature>
<dbReference type="PROSITE" id="PS51179">
    <property type="entry name" value="POU_3"/>
    <property type="match status" value="1"/>
</dbReference>
<dbReference type="GO" id="GO:0003700">
    <property type="term" value="F:DNA-binding transcription factor activity"/>
    <property type="evidence" value="ECO:0007669"/>
    <property type="project" value="InterPro"/>
</dbReference>
<evidence type="ECO:0000256" key="4">
    <source>
        <dbReference type="SAM" id="MobiDB-lite"/>
    </source>
</evidence>
<dbReference type="GO" id="GO:0000398">
    <property type="term" value="P:mRNA splicing, via spliceosome"/>
    <property type="evidence" value="ECO:0007669"/>
    <property type="project" value="TreeGrafter"/>
</dbReference>
<proteinExistence type="inferred from homology"/>
<feature type="domain" description="POU-specific" evidence="5">
    <location>
        <begin position="294"/>
        <end position="311"/>
    </location>
</feature>
<evidence type="ECO:0000256" key="2">
    <source>
        <dbReference type="ARBA" id="ARBA00007643"/>
    </source>
</evidence>
<dbReference type="InterPro" id="IPR000327">
    <property type="entry name" value="POU_dom"/>
</dbReference>
<evidence type="ECO:0000256" key="3">
    <source>
        <dbReference type="ARBA" id="ARBA00023242"/>
    </source>
</evidence>
<dbReference type="EMBL" id="AJWJ01000250">
    <property type="protein sequence ID" value="KAF2072761.1"/>
    <property type="molecule type" value="Genomic_DNA"/>
</dbReference>
<evidence type="ECO:0000313" key="6">
    <source>
        <dbReference type="EMBL" id="KAF2072761.1"/>
    </source>
</evidence>
<feature type="region of interest" description="Disordered" evidence="4">
    <location>
        <begin position="164"/>
        <end position="195"/>
    </location>
</feature>
<comment type="similarity">
    <text evidence="2">Belongs to the TLS1 family.</text>
</comment>
<accession>A0A8J4Q1T1</accession>
<dbReference type="OrthoDB" id="5627at2759"/>
<dbReference type="GO" id="GO:0005681">
    <property type="term" value="C:spliceosomal complex"/>
    <property type="evidence" value="ECO:0007669"/>
    <property type="project" value="TreeGrafter"/>
</dbReference>
<name>A0A8J4Q1T1_9MYCE</name>
<feature type="region of interest" description="Disordered" evidence="4">
    <location>
        <begin position="286"/>
        <end position="311"/>
    </location>
</feature>
<dbReference type="InterPro" id="IPR010756">
    <property type="entry name" value="Tls1-like"/>
</dbReference>
<evidence type="ECO:0000313" key="7">
    <source>
        <dbReference type="Proteomes" id="UP000695562"/>
    </source>
</evidence>
<dbReference type="PANTHER" id="PTHR13486">
    <property type="entry name" value="TELOMERE LENGTH AND SILENCING PROTEIN 1 TLS1 FAMILY MEMBER"/>
    <property type="match status" value="1"/>
</dbReference>
<feature type="compositionally biased region" description="Basic and acidic residues" evidence="4">
    <location>
        <begin position="1"/>
        <end position="17"/>
    </location>
</feature>
<keyword evidence="3" id="KW-0539">Nucleus</keyword>
<gene>
    <name evidence="6" type="ORF">CYY_005927</name>
</gene>
<sequence>MSDEINKSVGEKDTNNKDDDDEDKSTTSTVIDKPVLKFNKKPSNKRYRKKTDDDESLTAESDSAIAIKTGDGKEETIDLQTLIEITKEKQKMRGKDKGISVGVLAESSPHVKQSFREIESKLDDSFIVHQEKQEVNVHLEKYLSEKMKKPTLAEMGKIGLQSISSISNDQKKDDDNDINNNKNQDNNDAVEGQVDGGHYSEKEKLKNSLYDIPDHLKPTNNTVSPDEQKTNWVTGIAEVPLPNKFKVKNIIETEKARQVLENNNLPKDFGKKNDHNFNQNYNRFLQNKKHKNPEKATDEETMENFKKRFRH</sequence>
<feature type="region of interest" description="Disordered" evidence="4">
    <location>
        <begin position="1"/>
        <end position="62"/>
    </location>
</feature>
<feature type="compositionally biased region" description="Basic and acidic residues" evidence="4">
    <location>
        <begin position="293"/>
        <end position="311"/>
    </location>
</feature>
<keyword evidence="7" id="KW-1185">Reference proteome</keyword>
<dbReference type="Proteomes" id="UP000695562">
    <property type="component" value="Unassembled WGS sequence"/>
</dbReference>
<evidence type="ECO:0000256" key="1">
    <source>
        <dbReference type="ARBA" id="ARBA00004123"/>
    </source>
</evidence>
<dbReference type="AlphaFoldDB" id="A0A8J4Q1T1"/>
<reference evidence="6" key="1">
    <citation type="submission" date="2020-01" db="EMBL/GenBank/DDBJ databases">
        <title>Development of genomics and gene disruption for Polysphondylium violaceum indicates a role for the polyketide synthase stlB in stalk morphogenesis.</title>
        <authorList>
            <person name="Narita B."/>
            <person name="Kawabe Y."/>
            <person name="Kin K."/>
            <person name="Saito T."/>
            <person name="Gibbs R."/>
            <person name="Kuspa A."/>
            <person name="Muzny D."/>
            <person name="Queller D."/>
            <person name="Richards S."/>
            <person name="Strassman J."/>
            <person name="Sucgang R."/>
            <person name="Worley K."/>
            <person name="Schaap P."/>
        </authorList>
    </citation>
    <scope>NUCLEOTIDE SEQUENCE</scope>
    <source>
        <strain evidence="6">QSvi11</strain>
    </source>
</reference>